<feature type="domain" description="Zn(2)-C6 fungal-type" evidence="2">
    <location>
        <begin position="30"/>
        <end position="59"/>
    </location>
</feature>
<accession>A0A4Q9PLK0</accession>
<name>A0A4Q9PLK0_9APHY</name>
<dbReference type="AlphaFoldDB" id="A0A4Q9PLK0"/>
<proteinExistence type="predicted"/>
<evidence type="ECO:0000313" key="3">
    <source>
        <dbReference type="EMBL" id="TBU55051.1"/>
    </source>
</evidence>
<evidence type="ECO:0000313" key="4">
    <source>
        <dbReference type="Proteomes" id="UP000292082"/>
    </source>
</evidence>
<dbReference type="PROSITE" id="PS00463">
    <property type="entry name" value="ZN2_CY6_FUNGAL_1"/>
    <property type="match status" value="1"/>
</dbReference>
<feature type="region of interest" description="Disordered" evidence="1">
    <location>
        <begin position="1"/>
        <end position="26"/>
    </location>
</feature>
<sequence>MPQTSSFSTRLRTRSFSASERNGGRVGKRACESCHTVHKRCVGPLPCERCRKAGRAEQCFEHKRQKHDWSSLVQSTSCSPTLPTSSFLSAGEAPSLDVVLDQEEFLSGPPEGSAPSGYTPLEPAIAAGWHGQPTRHARGDIPLNTAAHSSMLYPEIQLHEALSLLQEAQGTHQSNTTFTGGRLPHAPLDYYAPLVPNQWTMHDGSVTMARASVEHFAPTSQTQPIPEMFQWVAADYTTSRLTTALGSATTGWAMPVIDASNGNMNSLVEQFSLNDPRRRRLW</sequence>
<organism evidence="3 4">
    <name type="scientific">Dichomitus squalens</name>
    <dbReference type="NCBI Taxonomy" id="114155"/>
    <lineage>
        <taxon>Eukaryota</taxon>
        <taxon>Fungi</taxon>
        <taxon>Dikarya</taxon>
        <taxon>Basidiomycota</taxon>
        <taxon>Agaricomycotina</taxon>
        <taxon>Agaricomycetes</taxon>
        <taxon>Polyporales</taxon>
        <taxon>Polyporaceae</taxon>
        <taxon>Dichomitus</taxon>
    </lineage>
</organism>
<dbReference type="InterPro" id="IPR001138">
    <property type="entry name" value="Zn2Cys6_DnaBD"/>
</dbReference>
<feature type="compositionally biased region" description="Low complexity" evidence="1">
    <location>
        <begin position="1"/>
        <end position="19"/>
    </location>
</feature>
<dbReference type="Proteomes" id="UP000292082">
    <property type="component" value="Unassembled WGS sequence"/>
</dbReference>
<gene>
    <name evidence="3" type="ORF">BD310DRAFT_716682</name>
</gene>
<dbReference type="GO" id="GO:0000981">
    <property type="term" value="F:DNA-binding transcription factor activity, RNA polymerase II-specific"/>
    <property type="evidence" value="ECO:0007669"/>
    <property type="project" value="InterPro"/>
</dbReference>
<dbReference type="EMBL" id="ML145176">
    <property type="protein sequence ID" value="TBU55051.1"/>
    <property type="molecule type" value="Genomic_DNA"/>
</dbReference>
<keyword evidence="4" id="KW-1185">Reference proteome</keyword>
<dbReference type="GO" id="GO:0008270">
    <property type="term" value="F:zinc ion binding"/>
    <property type="evidence" value="ECO:0007669"/>
    <property type="project" value="InterPro"/>
</dbReference>
<evidence type="ECO:0000259" key="2">
    <source>
        <dbReference type="PROSITE" id="PS00463"/>
    </source>
</evidence>
<dbReference type="CDD" id="cd00067">
    <property type="entry name" value="GAL4"/>
    <property type="match status" value="1"/>
</dbReference>
<reference evidence="3 4" key="1">
    <citation type="submission" date="2019-01" db="EMBL/GenBank/DDBJ databases">
        <title>Draft genome sequences of three monokaryotic isolates of the white-rot basidiomycete fungus Dichomitus squalens.</title>
        <authorList>
            <consortium name="DOE Joint Genome Institute"/>
            <person name="Lopez S.C."/>
            <person name="Andreopoulos B."/>
            <person name="Pangilinan J."/>
            <person name="Lipzen A."/>
            <person name="Riley R."/>
            <person name="Ahrendt S."/>
            <person name="Ng V."/>
            <person name="Barry K."/>
            <person name="Daum C."/>
            <person name="Grigoriev I.V."/>
            <person name="Hilden K.S."/>
            <person name="Makela M.R."/>
            <person name="de Vries R.P."/>
        </authorList>
    </citation>
    <scope>NUCLEOTIDE SEQUENCE [LARGE SCALE GENOMIC DNA]</scope>
    <source>
        <strain evidence="3 4">CBS 464.89</strain>
    </source>
</reference>
<protein>
    <recommendedName>
        <fullName evidence="2">Zn(2)-C6 fungal-type domain-containing protein</fullName>
    </recommendedName>
</protein>
<evidence type="ECO:0000256" key="1">
    <source>
        <dbReference type="SAM" id="MobiDB-lite"/>
    </source>
</evidence>